<evidence type="ECO:0000259" key="14">
    <source>
        <dbReference type="Pfam" id="PF01113"/>
    </source>
</evidence>
<dbReference type="HAMAP" id="MF_00102">
    <property type="entry name" value="DapB"/>
    <property type="match status" value="1"/>
</dbReference>
<dbReference type="InterPro" id="IPR022664">
    <property type="entry name" value="DapB_N_CS"/>
</dbReference>
<comment type="subunit">
    <text evidence="13">Homotetramer.</text>
</comment>
<dbReference type="PROSITE" id="PS01298">
    <property type="entry name" value="DAPB"/>
    <property type="match status" value="1"/>
</dbReference>
<feature type="active site" description="Proton donor/acceptor" evidence="13">
    <location>
        <position position="153"/>
    </location>
</feature>
<dbReference type="Pfam" id="PF01113">
    <property type="entry name" value="DapB_N"/>
    <property type="match status" value="1"/>
</dbReference>
<dbReference type="InterPro" id="IPR022663">
    <property type="entry name" value="DapB_C"/>
</dbReference>
<feature type="binding site" evidence="13">
    <location>
        <position position="154"/>
    </location>
    <ligand>
        <name>(S)-2,3,4,5-tetrahydrodipicolinate</name>
        <dbReference type="ChEBI" id="CHEBI:16845"/>
    </ligand>
</feature>
<comment type="pathway">
    <text evidence="9 13">Amino-acid biosynthesis; L-lysine biosynthesis via DAP pathway; (S)-tetrahydrodipicolinate from L-aspartate: step 4/4.</text>
</comment>
<evidence type="ECO:0000256" key="7">
    <source>
        <dbReference type="ARBA" id="ARBA00023027"/>
    </source>
</evidence>
<dbReference type="STRING" id="1588748.HMPREF3182_00021"/>
<feature type="binding site" evidence="13">
    <location>
        <begin position="8"/>
        <end position="13"/>
    </location>
    <ligand>
        <name>NAD(+)</name>
        <dbReference type="ChEBI" id="CHEBI:57540"/>
    </ligand>
</feature>
<dbReference type="GO" id="GO:0005829">
    <property type="term" value="C:cytosol"/>
    <property type="evidence" value="ECO:0007669"/>
    <property type="project" value="TreeGrafter"/>
</dbReference>
<feature type="active site" description="Proton donor" evidence="13">
    <location>
        <position position="157"/>
    </location>
</feature>
<feature type="binding site" evidence="13">
    <location>
        <begin position="123"/>
        <end position="126"/>
    </location>
    <ligand>
        <name>NAD(+)</name>
        <dbReference type="ChEBI" id="CHEBI:57540"/>
    </ligand>
</feature>
<dbReference type="PANTHER" id="PTHR20836:SF0">
    <property type="entry name" value="4-HYDROXY-TETRAHYDRODIPICOLINATE REDUCTASE 1, CHLOROPLASTIC-RELATED"/>
    <property type="match status" value="1"/>
</dbReference>
<comment type="similarity">
    <text evidence="1 13">Belongs to the DapB family.</text>
</comment>
<evidence type="ECO:0000256" key="8">
    <source>
        <dbReference type="ARBA" id="ARBA00023154"/>
    </source>
</evidence>
<evidence type="ECO:0000256" key="11">
    <source>
        <dbReference type="ARBA" id="ARBA00049080"/>
    </source>
</evidence>
<dbReference type="GO" id="GO:0008839">
    <property type="term" value="F:4-hydroxy-tetrahydrodipicolinate reductase"/>
    <property type="evidence" value="ECO:0007669"/>
    <property type="project" value="UniProtKB-UniRule"/>
</dbReference>
<comment type="caution">
    <text evidence="13">Lacks conserved residue(s) required for the propagation of feature annotation.</text>
</comment>
<keyword evidence="3 13" id="KW-0028">Amino-acid biosynthesis</keyword>
<evidence type="ECO:0000256" key="6">
    <source>
        <dbReference type="ARBA" id="ARBA00023002"/>
    </source>
</evidence>
<keyword evidence="6 13" id="KW-0560">Oxidoreductase</keyword>
<dbReference type="RefSeq" id="WP_007392862.1">
    <property type="nucleotide sequence ID" value="NZ_KQ960925.1"/>
</dbReference>
<evidence type="ECO:0000256" key="3">
    <source>
        <dbReference type="ARBA" id="ARBA00022605"/>
    </source>
</evidence>
<dbReference type="InterPro" id="IPR036291">
    <property type="entry name" value="NAD(P)-bd_dom_sf"/>
</dbReference>
<comment type="catalytic activity">
    <reaction evidence="12 13">
        <text>(S)-2,3,4,5-tetrahydrodipicolinate + NAD(+) + H2O = (2S,4S)-4-hydroxy-2,3,4,5-tetrahydrodipicolinate + NADH + H(+)</text>
        <dbReference type="Rhea" id="RHEA:35323"/>
        <dbReference type="ChEBI" id="CHEBI:15377"/>
        <dbReference type="ChEBI" id="CHEBI:15378"/>
        <dbReference type="ChEBI" id="CHEBI:16845"/>
        <dbReference type="ChEBI" id="CHEBI:57540"/>
        <dbReference type="ChEBI" id="CHEBI:57945"/>
        <dbReference type="ChEBI" id="CHEBI:67139"/>
        <dbReference type="EC" id="1.17.1.8"/>
    </reaction>
</comment>
<evidence type="ECO:0000313" key="16">
    <source>
        <dbReference type="EMBL" id="KXB93105.1"/>
    </source>
</evidence>
<feature type="binding site" evidence="13">
    <location>
        <begin position="163"/>
        <end position="164"/>
    </location>
    <ligand>
        <name>(S)-2,3,4,5-tetrahydrodipicolinate</name>
        <dbReference type="ChEBI" id="CHEBI:16845"/>
    </ligand>
</feature>
<evidence type="ECO:0000256" key="4">
    <source>
        <dbReference type="ARBA" id="ARBA00022857"/>
    </source>
</evidence>
<dbReference type="Proteomes" id="UP000070160">
    <property type="component" value="Unassembled WGS sequence"/>
</dbReference>
<evidence type="ECO:0000256" key="10">
    <source>
        <dbReference type="ARBA" id="ARBA00038983"/>
    </source>
</evidence>
<name>A0A134CLP5_9FIRM</name>
<dbReference type="GO" id="GO:0016726">
    <property type="term" value="F:oxidoreductase activity, acting on CH or CH2 groups, NAD or NADP as acceptor"/>
    <property type="evidence" value="ECO:0007669"/>
    <property type="project" value="UniProtKB-UniRule"/>
</dbReference>
<evidence type="ECO:0000256" key="13">
    <source>
        <dbReference type="HAMAP-Rule" id="MF_00102"/>
    </source>
</evidence>
<organism evidence="16 17">
    <name type="scientific">Megasphaera hutchinsoni</name>
    <dbReference type="NCBI Taxonomy" id="1588748"/>
    <lineage>
        <taxon>Bacteria</taxon>
        <taxon>Bacillati</taxon>
        <taxon>Bacillota</taxon>
        <taxon>Negativicutes</taxon>
        <taxon>Veillonellales</taxon>
        <taxon>Veillonellaceae</taxon>
        <taxon>Megasphaera</taxon>
    </lineage>
</organism>
<sequence length="265" mass="28246">MISVLVNGADGRMGSEVVKAVIADPELRLVGGVSLSHVGEDIGTVIGIPYTGLCIVDDLKKALQLYQPQVVVDFTTPAAIYKNAEICLQQGVNMVVGTTGLTAAQREQLGKLATAKEVSIFIAPNFSIGAVLMMRFAKEAAPYLPDVEIIELHHNNKLDAPSGTSIMTANYIAEARQAAKVEAAVDRTQESLAGARGATVAGIPVHSVRLPGYVAHQQVLFGGYGELLTIRHDSLDRKSFMPGVILAIKKVQTKIGLTFGLEHYL</sequence>
<dbReference type="Pfam" id="PF05173">
    <property type="entry name" value="DapB_C"/>
    <property type="match status" value="1"/>
</dbReference>
<gene>
    <name evidence="13" type="primary">dapB</name>
    <name evidence="16" type="ORF">HMPREF3182_00021</name>
</gene>
<dbReference type="GO" id="GO:0050661">
    <property type="term" value="F:NADP binding"/>
    <property type="evidence" value="ECO:0007669"/>
    <property type="project" value="UniProtKB-UniRule"/>
</dbReference>
<feature type="binding site" evidence="13">
    <location>
        <begin position="97"/>
        <end position="99"/>
    </location>
    <ligand>
        <name>NAD(+)</name>
        <dbReference type="ChEBI" id="CHEBI:57540"/>
    </ligand>
</feature>
<feature type="domain" description="Dihydrodipicolinate reductase N-terminal" evidence="14">
    <location>
        <begin position="2"/>
        <end position="126"/>
    </location>
</feature>
<feature type="domain" description="Dihydrodipicolinate reductase C-terminal" evidence="15">
    <location>
        <begin position="129"/>
        <end position="265"/>
    </location>
</feature>
<comment type="catalytic activity">
    <reaction evidence="11 13">
        <text>(S)-2,3,4,5-tetrahydrodipicolinate + NADP(+) + H2O = (2S,4S)-4-hydroxy-2,3,4,5-tetrahydrodipicolinate + NADPH + H(+)</text>
        <dbReference type="Rhea" id="RHEA:35331"/>
        <dbReference type="ChEBI" id="CHEBI:15377"/>
        <dbReference type="ChEBI" id="CHEBI:15378"/>
        <dbReference type="ChEBI" id="CHEBI:16845"/>
        <dbReference type="ChEBI" id="CHEBI:57783"/>
        <dbReference type="ChEBI" id="CHEBI:58349"/>
        <dbReference type="ChEBI" id="CHEBI:67139"/>
        <dbReference type="EC" id="1.17.1.8"/>
    </reaction>
</comment>
<dbReference type="InterPro" id="IPR023940">
    <property type="entry name" value="DHDPR_bac"/>
</dbReference>
<dbReference type="PANTHER" id="PTHR20836">
    <property type="entry name" value="DIHYDRODIPICOLINATE REDUCTASE"/>
    <property type="match status" value="1"/>
</dbReference>
<dbReference type="EC" id="1.17.1.8" evidence="10 13"/>
<dbReference type="PATRIC" id="fig|1588748.3.peg.21"/>
<keyword evidence="7 13" id="KW-0520">NAD</keyword>
<dbReference type="UniPathway" id="UPA00034">
    <property type="reaction ID" value="UER00018"/>
</dbReference>
<keyword evidence="4 13" id="KW-0521">NADP</keyword>
<proteinExistence type="inferred from homology"/>
<dbReference type="PIRSF" id="PIRSF000161">
    <property type="entry name" value="DHPR"/>
    <property type="match status" value="1"/>
</dbReference>
<dbReference type="GO" id="GO:0051287">
    <property type="term" value="F:NAD binding"/>
    <property type="evidence" value="ECO:0007669"/>
    <property type="project" value="UniProtKB-UniRule"/>
</dbReference>
<evidence type="ECO:0000256" key="2">
    <source>
        <dbReference type="ARBA" id="ARBA00022490"/>
    </source>
</evidence>
<keyword evidence="2 13" id="KW-0963">Cytoplasm</keyword>
<dbReference type="SUPFAM" id="SSF55347">
    <property type="entry name" value="Glyceraldehyde-3-phosphate dehydrogenase-like, C-terminal domain"/>
    <property type="match status" value="1"/>
</dbReference>
<accession>A0A134CLP5</accession>
<dbReference type="Gene3D" id="3.30.360.10">
    <property type="entry name" value="Dihydrodipicolinate Reductase, domain 2"/>
    <property type="match status" value="1"/>
</dbReference>
<evidence type="ECO:0000256" key="5">
    <source>
        <dbReference type="ARBA" id="ARBA00022915"/>
    </source>
</evidence>
<protein>
    <recommendedName>
        <fullName evidence="10 13">4-hydroxy-tetrahydrodipicolinate reductase</fullName>
        <shortName evidence="13">HTPA reductase</shortName>
        <ecNumber evidence="10 13">1.17.1.8</ecNumber>
    </recommendedName>
</protein>
<comment type="subcellular location">
    <subcellularLocation>
        <location evidence="13">Cytoplasm</location>
    </subcellularLocation>
</comment>
<dbReference type="NCBIfam" id="TIGR00036">
    <property type="entry name" value="dapB"/>
    <property type="match status" value="1"/>
</dbReference>
<dbReference type="AlphaFoldDB" id="A0A134CLP5"/>
<dbReference type="GO" id="GO:0009089">
    <property type="term" value="P:lysine biosynthetic process via diaminopimelate"/>
    <property type="evidence" value="ECO:0007669"/>
    <property type="project" value="UniProtKB-UniRule"/>
</dbReference>
<comment type="caution">
    <text evidence="16">The sequence shown here is derived from an EMBL/GenBank/DDBJ whole genome shotgun (WGS) entry which is preliminary data.</text>
</comment>
<evidence type="ECO:0000256" key="12">
    <source>
        <dbReference type="ARBA" id="ARBA00049396"/>
    </source>
</evidence>
<dbReference type="EMBL" id="LSDT01000002">
    <property type="protein sequence ID" value="KXB93105.1"/>
    <property type="molecule type" value="Genomic_DNA"/>
</dbReference>
<reference evidence="17" key="1">
    <citation type="submission" date="2016-01" db="EMBL/GenBank/DDBJ databases">
        <authorList>
            <person name="Mitreva M."/>
            <person name="Pepin K.H."/>
            <person name="Mihindukulasuriya K.A."/>
            <person name="Fulton R."/>
            <person name="Fronick C."/>
            <person name="O'Laughlin M."/>
            <person name="Miner T."/>
            <person name="Herter B."/>
            <person name="Rosa B.A."/>
            <person name="Cordes M."/>
            <person name="Tomlinson C."/>
            <person name="Wollam A."/>
            <person name="Palsikar V.B."/>
            <person name="Mardis E.R."/>
            <person name="Wilson R.K."/>
        </authorList>
    </citation>
    <scope>NUCLEOTIDE SEQUENCE [LARGE SCALE GENOMIC DNA]</scope>
    <source>
        <strain evidence="17">KA00182</strain>
    </source>
</reference>
<evidence type="ECO:0000313" key="17">
    <source>
        <dbReference type="Proteomes" id="UP000070160"/>
    </source>
</evidence>
<dbReference type="InterPro" id="IPR000846">
    <property type="entry name" value="DapB_N"/>
</dbReference>
<dbReference type="Gene3D" id="3.40.50.720">
    <property type="entry name" value="NAD(P)-binding Rossmann-like Domain"/>
    <property type="match status" value="1"/>
</dbReference>
<dbReference type="SUPFAM" id="SSF51735">
    <property type="entry name" value="NAD(P)-binding Rossmann-fold domains"/>
    <property type="match status" value="1"/>
</dbReference>
<comment type="function">
    <text evidence="13">Catalyzes the conversion of 4-hydroxy-tetrahydrodipicolinate (HTPA) to tetrahydrodipicolinate.</text>
</comment>
<dbReference type="FunFam" id="3.30.360.10:FF:000009">
    <property type="entry name" value="4-hydroxy-tetrahydrodipicolinate reductase"/>
    <property type="match status" value="1"/>
</dbReference>
<keyword evidence="8 13" id="KW-0457">Lysine biosynthesis</keyword>
<dbReference type="GO" id="GO:0019877">
    <property type="term" value="P:diaminopimelate biosynthetic process"/>
    <property type="evidence" value="ECO:0007669"/>
    <property type="project" value="UniProtKB-UniRule"/>
</dbReference>
<evidence type="ECO:0000259" key="15">
    <source>
        <dbReference type="Pfam" id="PF05173"/>
    </source>
</evidence>
<comment type="caution">
    <text evidence="13">Was originally thought to be a dihydrodipicolinate reductase (DHDPR), catalyzing the conversion of dihydrodipicolinate to tetrahydrodipicolinate. However, it was shown in E.coli that the substrate of the enzymatic reaction is not dihydrodipicolinate (DHDP) but in fact (2S,4S)-4-hydroxy-2,3,4,5-tetrahydrodipicolinic acid (HTPA), the product released by the DapA-catalyzed reaction.</text>
</comment>
<keyword evidence="5 13" id="KW-0220">Diaminopimelate biosynthesis</keyword>
<keyword evidence="17" id="KW-1185">Reference proteome</keyword>
<evidence type="ECO:0000256" key="9">
    <source>
        <dbReference type="ARBA" id="ARBA00037922"/>
    </source>
</evidence>
<dbReference type="CDD" id="cd02274">
    <property type="entry name" value="DHDPR_N"/>
    <property type="match status" value="1"/>
</dbReference>
<evidence type="ECO:0000256" key="1">
    <source>
        <dbReference type="ARBA" id="ARBA00006642"/>
    </source>
</evidence>